<accession>A0AA35SED1</accession>
<keyword evidence="2" id="KW-1185">Reference proteome</keyword>
<protein>
    <submittedName>
        <fullName evidence="1">Uncharacterized protein</fullName>
    </submittedName>
</protein>
<dbReference type="AlphaFoldDB" id="A0AA35SED1"/>
<proteinExistence type="predicted"/>
<dbReference type="EMBL" id="CASHTH010002344">
    <property type="protein sequence ID" value="CAI8028550.1"/>
    <property type="molecule type" value="Genomic_DNA"/>
</dbReference>
<organism evidence="1 2">
    <name type="scientific">Geodia barretti</name>
    <name type="common">Barrett's horny sponge</name>
    <dbReference type="NCBI Taxonomy" id="519541"/>
    <lineage>
        <taxon>Eukaryota</taxon>
        <taxon>Metazoa</taxon>
        <taxon>Porifera</taxon>
        <taxon>Demospongiae</taxon>
        <taxon>Heteroscleromorpha</taxon>
        <taxon>Tetractinellida</taxon>
        <taxon>Astrophorina</taxon>
        <taxon>Geodiidae</taxon>
        <taxon>Geodia</taxon>
    </lineage>
</organism>
<evidence type="ECO:0000313" key="1">
    <source>
        <dbReference type="EMBL" id="CAI8028550.1"/>
    </source>
</evidence>
<sequence>MKQTETELVQAKDREIALLQQQLGEKLHADDPILTKQYFWYTGKQMDFIWEEAGISLHFPAACCERDIKISVGIFTDLEQNCILPQLMPRASSTYEVKASAPLPAPVRVRIEHCAIVEKENSLVHMVAHGGAPYKFIPLNGGHFPLNKSYGEIEMEEFCILTILYNIMEYKMMLAVFVFHLKENNTIHFLVTKNTPANCTAVQNKYTNASSLRSHTMRYFYGTTEISLSIRELPPDCDGWIIETSCKPAIVRHARRPHLRTR</sequence>
<gene>
    <name evidence="1" type="ORF">GBAR_LOCUS16269</name>
</gene>
<comment type="caution">
    <text evidence="1">The sequence shown here is derived from an EMBL/GenBank/DDBJ whole genome shotgun (WGS) entry which is preliminary data.</text>
</comment>
<dbReference type="Proteomes" id="UP001174909">
    <property type="component" value="Unassembled WGS sequence"/>
</dbReference>
<reference evidence="1" key="1">
    <citation type="submission" date="2023-03" db="EMBL/GenBank/DDBJ databases">
        <authorList>
            <person name="Steffen K."/>
            <person name="Cardenas P."/>
        </authorList>
    </citation>
    <scope>NUCLEOTIDE SEQUENCE</scope>
</reference>
<evidence type="ECO:0000313" key="2">
    <source>
        <dbReference type="Proteomes" id="UP001174909"/>
    </source>
</evidence>
<name>A0AA35SED1_GEOBA</name>